<evidence type="ECO:0000313" key="2">
    <source>
        <dbReference type="EMBL" id="EWM53841.1"/>
    </source>
</evidence>
<gene>
    <name evidence="2" type="ORF">RF007C_09015</name>
</gene>
<organism evidence="2 3">
    <name type="scientific">Ruminococcus flavefaciens 007c</name>
    <dbReference type="NCBI Taxonomy" id="1341157"/>
    <lineage>
        <taxon>Bacteria</taxon>
        <taxon>Bacillati</taxon>
        <taxon>Bacillota</taxon>
        <taxon>Clostridia</taxon>
        <taxon>Eubacteriales</taxon>
        <taxon>Oscillospiraceae</taxon>
        <taxon>Ruminococcus</taxon>
    </lineage>
</organism>
<accession>W7UF71</accession>
<dbReference type="PANTHER" id="PTHR43245">
    <property type="entry name" value="BIFUNCTIONAL POLYMYXIN RESISTANCE PROTEIN ARNA"/>
    <property type="match status" value="1"/>
</dbReference>
<dbReference type="EMBL" id="ATAX01000023">
    <property type="protein sequence ID" value="EWM53841.1"/>
    <property type="molecule type" value="Genomic_DNA"/>
</dbReference>
<proteinExistence type="predicted"/>
<dbReference type="RefSeq" id="WP_037298745.1">
    <property type="nucleotide sequence ID" value="NZ_ATAX01000023.1"/>
</dbReference>
<dbReference type="eggNOG" id="COG0451">
    <property type="taxonomic scope" value="Bacteria"/>
</dbReference>
<reference evidence="2 3" key="1">
    <citation type="journal article" date="2014" name="PLoS ONE">
        <title>Rumen cellulosomics: divergent fiber-degrading strategies revealed by comparative genome-wide analysis of six ruminococcal strains.</title>
        <authorList>
            <person name="Dassa B."/>
            <person name="Borovok I."/>
            <person name="Ruimy-Israeli V."/>
            <person name="Lamed R."/>
            <person name="Flint H.J."/>
            <person name="Duncan S.H."/>
            <person name="Henrissat B."/>
            <person name="Coutinho P."/>
            <person name="Morrison M."/>
            <person name="Mosoni P."/>
            <person name="Yeoman C.J."/>
            <person name="White B.A."/>
            <person name="Bayer E.A."/>
        </authorList>
    </citation>
    <scope>NUCLEOTIDE SEQUENCE [LARGE SCALE GENOMIC DNA]</scope>
    <source>
        <strain evidence="2 3">007c</strain>
    </source>
</reference>
<feature type="domain" description="NAD-dependent epimerase/dehydratase" evidence="1">
    <location>
        <begin position="3"/>
        <end position="206"/>
    </location>
</feature>
<keyword evidence="3" id="KW-1185">Reference proteome</keyword>
<dbReference type="InterPro" id="IPR001509">
    <property type="entry name" value="Epimerase_deHydtase"/>
</dbReference>
<dbReference type="Proteomes" id="UP000019365">
    <property type="component" value="Unassembled WGS sequence"/>
</dbReference>
<dbReference type="OrthoDB" id="9809586at2"/>
<evidence type="ECO:0000313" key="3">
    <source>
        <dbReference type="Proteomes" id="UP000019365"/>
    </source>
</evidence>
<dbReference type="AlphaFoldDB" id="W7UF71"/>
<dbReference type="Gene3D" id="3.40.50.720">
    <property type="entry name" value="NAD(P)-binding Rossmann-like Domain"/>
    <property type="match status" value="1"/>
</dbReference>
<evidence type="ECO:0000259" key="1">
    <source>
        <dbReference type="Pfam" id="PF01370"/>
    </source>
</evidence>
<name>W7UF71_RUMFL</name>
<protein>
    <recommendedName>
        <fullName evidence="1">NAD-dependent epimerase/dehydratase domain-containing protein</fullName>
    </recommendedName>
</protein>
<sequence>MDILVTGGTVFASRAAAQYFADSGHNVFVLNRGTRPQPQNVTPIIADRHSLGDRLKHRHFDAVLDVTAYDSDDVNDLLDSLGCFGTYVLISSSAVYPETLPSPFSESYKCGANSIWGKYGSDKISAENALLSRVSDAYILRPPYLCGYMNNLYREAFVFECAEAGRPFYLPSDGSMKLQFFHIGDLCRLTELILNTSPADHIFNTGYPISVSIRDWVKLCYKSVGREPEFINVPKTVPQRSYFPFYDYQYELDVSRMNRILSDLTPLEDSVAGSYEWFRNNRELIIKKPLIQFIDSELKEIMK</sequence>
<dbReference type="PATRIC" id="fig|1341157.4.peg.1485"/>
<dbReference type="SUPFAM" id="SSF51735">
    <property type="entry name" value="NAD(P)-binding Rossmann-fold domains"/>
    <property type="match status" value="1"/>
</dbReference>
<dbReference type="InterPro" id="IPR036291">
    <property type="entry name" value="NAD(P)-bd_dom_sf"/>
</dbReference>
<dbReference type="InterPro" id="IPR050177">
    <property type="entry name" value="Lipid_A_modif_metabolic_enz"/>
</dbReference>
<comment type="caution">
    <text evidence="2">The sequence shown here is derived from an EMBL/GenBank/DDBJ whole genome shotgun (WGS) entry which is preliminary data.</text>
</comment>
<dbReference type="Pfam" id="PF01370">
    <property type="entry name" value="Epimerase"/>
    <property type="match status" value="1"/>
</dbReference>